<feature type="domain" description="Histidine kinase/HSP90-like ATPase" evidence="6">
    <location>
        <begin position="898"/>
        <end position="993"/>
    </location>
</feature>
<dbReference type="CDD" id="cd16917">
    <property type="entry name" value="HATPase_UhpB-NarQ-NarX-like"/>
    <property type="match status" value="1"/>
</dbReference>
<dbReference type="InterPro" id="IPR015943">
    <property type="entry name" value="WD40/YVTN_repeat-like_dom_sf"/>
</dbReference>
<dbReference type="InterPro" id="IPR050482">
    <property type="entry name" value="Sensor_HK_TwoCompSys"/>
</dbReference>
<dbReference type="InterPro" id="IPR036890">
    <property type="entry name" value="HATPase_C_sf"/>
</dbReference>
<dbReference type="InterPro" id="IPR011712">
    <property type="entry name" value="Sig_transdc_His_kin_sub3_dim/P"/>
</dbReference>
<keyword evidence="8" id="KW-1185">Reference proteome</keyword>
<evidence type="ECO:0000256" key="1">
    <source>
        <dbReference type="ARBA" id="ARBA00022679"/>
    </source>
</evidence>
<dbReference type="Gene3D" id="1.20.5.1930">
    <property type="match status" value="1"/>
</dbReference>
<dbReference type="Proteomes" id="UP000236728">
    <property type="component" value="Unassembled WGS sequence"/>
</dbReference>
<dbReference type="Pfam" id="PF07730">
    <property type="entry name" value="HisKA_3"/>
    <property type="match status" value="1"/>
</dbReference>
<evidence type="ECO:0000313" key="7">
    <source>
        <dbReference type="EMBL" id="SEG69184.1"/>
    </source>
</evidence>
<gene>
    <name evidence="7" type="ORF">SAMN05421819_4322</name>
</gene>
<dbReference type="PANTHER" id="PTHR24421">
    <property type="entry name" value="NITRATE/NITRITE SENSOR PROTEIN NARX-RELATED"/>
    <property type="match status" value="1"/>
</dbReference>
<dbReference type="Gene3D" id="3.30.565.10">
    <property type="entry name" value="Histidine kinase-like ATPase, C-terminal domain"/>
    <property type="match status" value="1"/>
</dbReference>
<dbReference type="PANTHER" id="PTHR24421:SF62">
    <property type="entry name" value="SENSORY TRANSDUCTION HISTIDINE KINASE"/>
    <property type="match status" value="1"/>
</dbReference>
<keyword evidence="5" id="KW-0732">Signal</keyword>
<dbReference type="Pfam" id="PF02518">
    <property type="entry name" value="HATPase_c"/>
    <property type="match status" value="1"/>
</dbReference>
<keyword evidence="2" id="KW-0418">Kinase</keyword>
<keyword evidence="4" id="KW-0472">Membrane</keyword>
<keyword evidence="4" id="KW-0812">Transmembrane</keyword>
<evidence type="ECO:0000259" key="6">
    <source>
        <dbReference type="SMART" id="SM00387"/>
    </source>
</evidence>
<sequence length="1022" mass="112838">MRIQRALSLCILLLVLGASPLLAVDPNRSISQYAHSVWRIQDGVFMGTPSAIAQTTNGYLWIGTKAGLLRFDGVRFVPWTSPNGMPLPSLDIDSLLGARDGSLWIGTRDGLSHWINEHLINYASAMGVITSIVEDHDGTVWFTHLGALDGSGPLCHVTGTSTQCYGKTEGVPNFDFAESLDVDSLGNLWIGGDTALVRWKPGSSDSYGPIGLKSNEGMQGVTGLAPDVDGSMWAGMALGGPGMGLQHFVKSVWKPFIAPELDGRNLEIETLFMDSHNALWVGTLKRGLYRIFGHRVDHFQVADGLSSNSVLRFWEDHEGNIWAVTSRGVDKFSNLQVATLSTREGLGTEEVDAVLAARDGTLWIGGAESLDALRDGKVTSIQAGKGLPGNQVTSLLEDHEGQLWVGIDSTLTVYRNGRFRWIKKPDGSPFGVIVGMAEDSDNNIWLETIGPPRTLIRIHDLKVQEQFPAPGMPAARQVAADPAGGIWLGTRNGDFVRHRNGHAEVIAFKHAQDSQVEHLLVKSDGSVQGATAFGLIGWKQGKTQTLTTRNGLPCNSIFSMIPDDAGALWLYTQCGLIEIENTEMQKWWEQPDSVLKLRVFDQFDGVQPGWAPFQKVARTPDGRLWFANGIVLQMIDPHHLYENVLPPPVHVEGVIVDRKSYLPQEGLRLPPLTRDFEIDYTALSFVIPQKVRFRYKLEGHDTDWQDVGTRRQAFYNDLHPGKYAFHVIACNNDGVWNEAGATLNFSIAPGWYQTNWFLAFCAASALLLVWGLYRLRLRQVASSISAQFDERLAERTRLARELHDTFLQTVQGSKMVADDALDAGSDEKRMRNALEKLSTWLAQAVDEGRAALQSLRVSTIEKNRLSESLQRATEDHHLPASMTVAFSVIGDARDLHPIVRDEVYRVGYEAIRNAAMHSRASRLEIDLRYANDLSLRVKDNGVGIDPSISDDGKTGHFGLQGMRERAARIRSKLSIMSSANAGTEVTLIVPGNIVYRKTRPTVFERLKAEALRLGGFSSIDDR</sequence>
<dbReference type="GO" id="GO:0000155">
    <property type="term" value="F:phosphorelay sensor kinase activity"/>
    <property type="evidence" value="ECO:0007669"/>
    <property type="project" value="InterPro"/>
</dbReference>
<dbReference type="SUPFAM" id="SSF55874">
    <property type="entry name" value="ATPase domain of HSP90 chaperone/DNA topoisomerase II/histidine kinase"/>
    <property type="match status" value="1"/>
</dbReference>
<proteinExistence type="predicted"/>
<dbReference type="Gene3D" id="2.60.40.10">
    <property type="entry name" value="Immunoglobulins"/>
    <property type="match status" value="1"/>
</dbReference>
<dbReference type="GO" id="GO:0046983">
    <property type="term" value="F:protein dimerization activity"/>
    <property type="evidence" value="ECO:0007669"/>
    <property type="project" value="InterPro"/>
</dbReference>
<dbReference type="EMBL" id="FNVA01000009">
    <property type="protein sequence ID" value="SEG69184.1"/>
    <property type="molecule type" value="Genomic_DNA"/>
</dbReference>
<evidence type="ECO:0000256" key="5">
    <source>
        <dbReference type="SAM" id="SignalP"/>
    </source>
</evidence>
<dbReference type="InterPro" id="IPR013783">
    <property type="entry name" value="Ig-like_fold"/>
</dbReference>
<evidence type="ECO:0000256" key="3">
    <source>
        <dbReference type="ARBA" id="ARBA00023012"/>
    </source>
</evidence>
<dbReference type="SMART" id="SM00387">
    <property type="entry name" value="HATPase_c"/>
    <property type="match status" value="1"/>
</dbReference>
<evidence type="ECO:0000256" key="4">
    <source>
        <dbReference type="SAM" id="Phobius"/>
    </source>
</evidence>
<feature type="signal peptide" evidence="5">
    <location>
        <begin position="1"/>
        <end position="23"/>
    </location>
</feature>
<dbReference type="Pfam" id="PF07494">
    <property type="entry name" value="Reg_prop"/>
    <property type="match status" value="1"/>
</dbReference>
<keyword evidence="1" id="KW-0808">Transferase</keyword>
<dbReference type="InterPro" id="IPR011123">
    <property type="entry name" value="Y_Y_Y"/>
</dbReference>
<dbReference type="InterPro" id="IPR011110">
    <property type="entry name" value="Reg_prop"/>
</dbReference>
<feature type="chain" id="PRO_5009294596" evidence="5">
    <location>
        <begin position="24"/>
        <end position="1022"/>
    </location>
</feature>
<feature type="transmembrane region" description="Helical" evidence="4">
    <location>
        <begin position="756"/>
        <end position="773"/>
    </location>
</feature>
<organism evidence="7 8">
    <name type="scientific">Bryocella elongata</name>
    <dbReference type="NCBI Taxonomy" id="863522"/>
    <lineage>
        <taxon>Bacteria</taxon>
        <taxon>Pseudomonadati</taxon>
        <taxon>Acidobacteriota</taxon>
        <taxon>Terriglobia</taxon>
        <taxon>Terriglobales</taxon>
        <taxon>Acidobacteriaceae</taxon>
        <taxon>Bryocella</taxon>
    </lineage>
</organism>
<dbReference type="SUPFAM" id="SSF63829">
    <property type="entry name" value="Calcium-dependent phosphotriesterase"/>
    <property type="match status" value="2"/>
</dbReference>
<reference evidence="7 8" key="1">
    <citation type="submission" date="2016-10" db="EMBL/GenBank/DDBJ databases">
        <authorList>
            <person name="de Groot N.N."/>
        </authorList>
    </citation>
    <scope>NUCLEOTIDE SEQUENCE [LARGE SCALE GENOMIC DNA]</scope>
    <source>
        <strain evidence="7 8">DSM 22489</strain>
    </source>
</reference>
<keyword evidence="4" id="KW-1133">Transmembrane helix</keyword>
<dbReference type="Pfam" id="PF07495">
    <property type="entry name" value="Y_Y_Y"/>
    <property type="match status" value="1"/>
</dbReference>
<dbReference type="GO" id="GO:0016020">
    <property type="term" value="C:membrane"/>
    <property type="evidence" value="ECO:0007669"/>
    <property type="project" value="InterPro"/>
</dbReference>
<dbReference type="AlphaFoldDB" id="A0A1H6C882"/>
<dbReference type="InterPro" id="IPR003594">
    <property type="entry name" value="HATPase_dom"/>
</dbReference>
<dbReference type="Gene3D" id="2.130.10.10">
    <property type="entry name" value="YVTN repeat-like/Quinoprotein amine dehydrogenase"/>
    <property type="match status" value="3"/>
</dbReference>
<evidence type="ECO:0000256" key="2">
    <source>
        <dbReference type="ARBA" id="ARBA00022777"/>
    </source>
</evidence>
<name>A0A1H6C882_9BACT</name>
<accession>A0A1H6C882</accession>
<evidence type="ECO:0000313" key="8">
    <source>
        <dbReference type="Proteomes" id="UP000236728"/>
    </source>
</evidence>
<protein>
    <submittedName>
        <fullName evidence="7">Two component regulator propeller</fullName>
    </submittedName>
</protein>
<keyword evidence="3" id="KW-0902">Two-component regulatory system</keyword>